<sequence>MALDISLGGTSIPTDPDKLQDLKSDTSLTFQLVKTLEPYLQGTLSTVPNMQKTSVAYSGPQHQLTLPDSVMIFGLQTSASGSVDTQTTGSLDILNSGDLGSYTDGLDSPETKSIPLPQGFSYVRLSLKFSLSANVSAKYSGGAYGVKASADTKDTYSITYCKAFPPTTKVIDAIGKTFESFVLPFTSHTLNAMQNGDYLFHDFDGNLNFAIGAYTGVDQVLYAGQGTADVFKAFGSPLATVSASVKPEISASASLDFKMAYEARFEAVLSKIGNAGRLHLFKSDKRSSTTTLAAGLTISLNAGVDLKEKVSDHLAALKTSVVNRVSDPTGKQTLQSVLDAETSKIELQKYADEVTDKLTSWLNKANGLKANLQIAIENTQSKTLLAGYTFSNVNSDGYKDAWSAAIAGDFVKALNTGVVALDCGSGLEQEYQKKTSVNCNIFNLWSMNSWSQFGQSMSLVYAGNNVFHFVAQVGRTTQTNYVGSMHSMDFYFSAKADANTDGRLSDTEITLNLAMNAKNDKKAIEKIALMLSAIDQSQAISNTVRDMRAFATNTNNPTVQLLVKIPVTGFQRIVADPKSGVHDKTNWDSFATAADDLDAWTLHSGLSIPGQWRMYFKTYKAWQDLNVGEQGSNSPDRNSFNSLNSWRSDWPGLDTATKSQVIFSMWAGQRYMDFCADLQQLATVTGPDAVKPAWEDFLKLITKAIEQDTQIDFLRPAALATIRQCKGSTFALTAPSPATPPADHFAVGITL</sequence>
<evidence type="ECO:0000313" key="2">
    <source>
        <dbReference type="Proteomes" id="UP000182427"/>
    </source>
</evidence>
<keyword evidence="2" id="KW-1185">Reference proteome</keyword>
<protein>
    <submittedName>
        <fullName evidence="1">Uncharacterized protein</fullName>
    </submittedName>
</protein>
<gene>
    <name evidence="1" type="ORF">SAMN05444167_3386</name>
</gene>
<organism evidence="1 2">
    <name type="scientific">Terriglobus roseus</name>
    <dbReference type="NCBI Taxonomy" id="392734"/>
    <lineage>
        <taxon>Bacteria</taxon>
        <taxon>Pseudomonadati</taxon>
        <taxon>Acidobacteriota</taxon>
        <taxon>Terriglobia</taxon>
        <taxon>Terriglobales</taxon>
        <taxon>Acidobacteriaceae</taxon>
        <taxon>Terriglobus</taxon>
    </lineage>
</organism>
<dbReference type="Proteomes" id="UP000182427">
    <property type="component" value="Chromosome I"/>
</dbReference>
<dbReference type="EMBL" id="LT629690">
    <property type="protein sequence ID" value="SDF81351.1"/>
    <property type="molecule type" value="Genomic_DNA"/>
</dbReference>
<evidence type="ECO:0000313" key="1">
    <source>
        <dbReference type="EMBL" id="SDF81351.1"/>
    </source>
</evidence>
<dbReference type="AlphaFoldDB" id="A0A1G7P565"/>
<dbReference type="RefSeq" id="WP_083346193.1">
    <property type="nucleotide sequence ID" value="NZ_LT629690.1"/>
</dbReference>
<name>A0A1G7P565_9BACT</name>
<accession>A0A1G7P565</accession>
<proteinExistence type="predicted"/>
<dbReference type="OrthoDB" id="99680at2"/>
<reference evidence="1 2" key="1">
    <citation type="submission" date="2016-10" db="EMBL/GenBank/DDBJ databases">
        <authorList>
            <person name="de Groot N.N."/>
        </authorList>
    </citation>
    <scope>NUCLEOTIDE SEQUENCE [LARGE SCALE GENOMIC DNA]</scope>
    <source>
        <strain evidence="1 2">GAS232</strain>
    </source>
</reference>